<keyword evidence="3" id="KW-1185">Reference proteome</keyword>
<dbReference type="Proteomes" id="UP000242188">
    <property type="component" value="Unassembled WGS sequence"/>
</dbReference>
<dbReference type="SUPFAM" id="SSF52540">
    <property type="entry name" value="P-loop containing nucleoside triphosphate hydrolases"/>
    <property type="match status" value="1"/>
</dbReference>
<dbReference type="InterPro" id="IPR000863">
    <property type="entry name" value="Sulfotransferase_dom"/>
</dbReference>
<dbReference type="OrthoDB" id="205623at2759"/>
<organism evidence="2 3">
    <name type="scientific">Mizuhopecten yessoensis</name>
    <name type="common">Japanese scallop</name>
    <name type="synonym">Patinopecten yessoensis</name>
    <dbReference type="NCBI Taxonomy" id="6573"/>
    <lineage>
        <taxon>Eukaryota</taxon>
        <taxon>Metazoa</taxon>
        <taxon>Spiralia</taxon>
        <taxon>Lophotrochozoa</taxon>
        <taxon>Mollusca</taxon>
        <taxon>Bivalvia</taxon>
        <taxon>Autobranchia</taxon>
        <taxon>Pteriomorphia</taxon>
        <taxon>Pectinida</taxon>
        <taxon>Pectinoidea</taxon>
        <taxon>Pectinidae</taxon>
        <taxon>Mizuhopecten</taxon>
    </lineage>
</organism>
<dbReference type="Pfam" id="PF00685">
    <property type="entry name" value="Sulfotransfer_1"/>
    <property type="match status" value="1"/>
</dbReference>
<reference evidence="2 3" key="1">
    <citation type="journal article" date="2017" name="Nat. Ecol. Evol.">
        <title>Scallop genome provides insights into evolution of bilaterian karyotype and development.</title>
        <authorList>
            <person name="Wang S."/>
            <person name="Zhang J."/>
            <person name="Jiao W."/>
            <person name="Li J."/>
            <person name="Xun X."/>
            <person name="Sun Y."/>
            <person name="Guo X."/>
            <person name="Huan P."/>
            <person name="Dong B."/>
            <person name="Zhang L."/>
            <person name="Hu X."/>
            <person name="Sun X."/>
            <person name="Wang J."/>
            <person name="Zhao C."/>
            <person name="Wang Y."/>
            <person name="Wang D."/>
            <person name="Huang X."/>
            <person name="Wang R."/>
            <person name="Lv J."/>
            <person name="Li Y."/>
            <person name="Zhang Z."/>
            <person name="Liu B."/>
            <person name="Lu W."/>
            <person name="Hui Y."/>
            <person name="Liang J."/>
            <person name="Zhou Z."/>
            <person name="Hou R."/>
            <person name="Li X."/>
            <person name="Liu Y."/>
            <person name="Li H."/>
            <person name="Ning X."/>
            <person name="Lin Y."/>
            <person name="Zhao L."/>
            <person name="Xing Q."/>
            <person name="Dou J."/>
            <person name="Li Y."/>
            <person name="Mao J."/>
            <person name="Guo H."/>
            <person name="Dou H."/>
            <person name="Li T."/>
            <person name="Mu C."/>
            <person name="Jiang W."/>
            <person name="Fu Q."/>
            <person name="Fu X."/>
            <person name="Miao Y."/>
            <person name="Liu J."/>
            <person name="Yu Q."/>
            <person name="Li R."/>
            <person name="Liao H."/>
            <person name="Li X."/>
            <person name="Kong Y."/>
            <person name="Jiang Z."/>
            <person name="Chourrout D."/>
            <person name="Li R."/>
            <person name="Bao Z."/>
        </authorList>
    </citation>
    <scope>NUCLEOTIDE SEQUENCE [LARGE SCALE GENOMIC DNA]</scope>
    <source>
        <strain evidence="2 3">PY_sf001</strain>
    </source>
</reference>
<feature type="domain" description="Sulfotransferase" evidence="1">
    <location>
        <begin position="48"/>
        <end position="88"/>
    </location>
</feature>
<dbReference type="EMBL" id="NEDP02005560">
    <property type="protein sequence ID" value="OWF38641.1"/>
    <property type="molecule type" value="Genomic_DNA"/>
</dbReference>
<evidence type="ECO:0000313" key="3">
    <source>
        <dbReference type="Proteomes" id="UP000242188"/>
    </source>
</evidence>
<evidence type="ECO:0000259" key="1">
    <source>
        <dbReference type="Pfam" id="PF00685"/>
    </source>
</evidence>
<protein>
    <submittedName>
        <fullName evidence="2">Estrogen sulfotransferase</fullName>
    </submittedName>
</protein>
<dbReference type="AlphaFoldDB" id="A0A210PQ80"/>
<comment type="caution">
    <text evidence="2">The sequence shown here is derived from an EMBL/GenBank/DDBJ whole genome shotgun (WGS) entry which is preliminary data.</text>
</comment>
<proteinExistence type="predicted"/>
<name>A0A210PQ80_MIZYE</name>
<accession>A0A210PQ80</accession>
<dbReference type="InterPro" id="IPR027417">
    <property type="entry name" value="P-loop_NTPase"/>
</dbReference>
<sequence length="105" mass="11848">MPIKKLPDNGGATLTVVDVDGYYFPVFNLKNLEEDLRSISGWQARNGDLMICAYPKSGTHWIWEVASMLVKKRAERIPFNKDTAMIELTAHGNITSPRVLNSHVF</sequence>
<keyword evidence="2" id="KW-0808">Transferase</keyword>
<evidence type="ECO:0000313" key="2">
    <source>
        <dbReference type="EMBL" id="OWF38641.1"/>
    </source>
</evidence>
<dbReference type="Gene3D" id="3.40.50.300">
    <property type="entry name" value="P-loop containing nucleotide triphosphate hydrolases"/>
    <property type="match status" value="1"/>
</dbReference>
<dbReference type="GO" id="GO:0008146">
    <property type="term" value="F:sulfotransferase activity"/>
    <property type="evidence" value="ECO:0007669"/>
    <property type="project" value="InterPro"/>
</dbReference>
<gene>
    <name evidence="2" type="ORF">KP79_PYT09963</name>
</gene>